<reference evidence="2 3" key="1">
    <citation type="submission" date="2019-03" db="EMBL/GenBank/DDBJ databases">
        <title>Single cell metagenomics reveals metabolic interactions within the superorganism composed of flagellate Streblomastix strix and complex community of Bacteroidetes bacteria on its surface.</title>
        <authorList>
            <person name="Treitli S.C."/>
            <person name="Kolisko M."/>
            <person name="Husnik F."/>
            <person name="Keeling P."/>
            <person name="Hampl V."/>
        </authorList>
    </citation>
    <scope>NUCLEOTIDE SEQUENCE [LARGE SCALE GENOMIC DNA]</scope>
    <source>
        <strain evidence="2">ST1C</strain>
    </source>
</reference>
<gene>
    <name evidence="2" type="ORF">EZS28_026293</name>
</gene>
<evidence type="ECO:0000313" key="2">
    <source>
        <dbReference type="EMBL" id="KAA6378179.1"/>
    </source>
</evidence>
<organism evidence="2 3">
    <name type="scientific">Streblomastix strix</name>
    <dbReference type="NCBI Taxonomy" id="222440"/>
    <lineage>
        <taxon>Eukaryota</taxon>
        <taxon>Metamonada</taxon>
        <taxon>Preaxostyla</taxon>
        <taxon>Oxymonadida</taxon>
        <taxon>Streblomastigidae</taxon>
        <taxon>Streblomastix</taxon>
    </lineage>
</organism>
<evidence type="ECO:0008006" key="4">
    <source>
        <dbReference type="Google" id="ProtNLM"/>
    </source>
</evidence>
<dbReference type="SUPFAM" id="SSF56349">
    <property type="entry name" value="DNA breaking-rejoining enzymes"/>
    <property type="match status" value="1"/>
</dbReference>
<dbReference type="InterPro" id="IPR011010">
    <property type="entry name" value="DNA_brk_join_enz"/>
</dbReference>
<sequence length="332" mass="37120">MGLIPSVFENDCFLRITEISEIDLNLSKFNFGNHAALVTLSPKTTNALEQYEVRRTGILNLCPNVTLFTWLERLKECFHQEITTLASRFWTKQWKLMSVAKISELLTLLIKKIGIGGFTAYSIKHASTTKLAELGIQERNLNIFTNHAPDSKSARNYYVFSVNKCVNGIAGRQITFDHGLENQDSTSTSVSQQKRKNEATNGDLHILLPPGGDKLKVQTSNANTTTNPCSTTSIEEWEQLRFKPSVECDRAAKQHDQVKTSKTNSFTSLHDSSQGSPQRKQEPTPGQSQMIKDQPLLLIAFRIYFLWPTPQSSRGSGGNGPSGNASQQKRKK</sequence>
<dbReference type="GO" id="GO:0003677">
    <property type="term" value="F:DNA binding"/>
    <property type="evidence" value="ECO:0007669"/>
    <property type="project" value="InterPro"/>
</dbReference>
<comment type="caution">
    <text evidence="2">The sequence shown here is derived from an EMBL/GenBank/DDBJ whole genome shotgun (WGS) entry which is preliminary data.</text>
</comment>
<feature type="region of interest" description="Disordered" evidence="1">
    <location>
        <begin position="253"/>
        <end position="290"/>
    </location>
</feature>
<dbReference type="EMBL" id="SNRW01009327">
    <property type="protein sequence ID" value="KAA6378179.1"/>
    <property type="molecule type" value="Genomic_DNA"/>
</dbReference>
<feature type="compositionally biased region" description="Polar residues" evidence="1">
    <location>
        <begin position="260"/>
        <end position="290"/>
    </location>
</feature>
<evidence type="ECO:0000313" key="3">
    <source>
        <dbReference type="Proteomes" id="UP000324800"/>
    </source>
</evidence>
<protein>
    <recommendedName>
        <fullName evidence="4">Tyr recombinase domain-containing protein</fullName>
    </recommendedName>
</protein>
<feature type="compositionally biased region" description="Polar residues" evidence="1">
    <location>
        <begin position="217"/>
        <end position="230"/>
    </location>
</feature>
<accession>A0A5J4V5T1</accession>
<feature type="compositionally biased region" description="Polar residues" evidence="1">
    <location>
        <begin position="182"/>
        <end position="192"/>
    </location>
</feature>
<evidence type="ECO:0000256" key="1">
    <source>
        <dbReference type="SAM" id="MobiDB-lite"/>
    </source>
</evidence>
<name>A0A5J4V5T1_9EUKA</name>
<feature type="region of interest" description="Disordered" evidence="1">
    <location>
        <begin position="180"/>
        <end position="230"/>
    </location>
</feature>
<dbReference type="Proteomes" id="UP000324800">
    <property type="component" value="Unassembled WGS sequence"/>
</dbReference>
<feature type="region of interest" description="Disordered" evidence="1">
    <location>
        <begin position="310"/>
        <end position="332"/>
    </location>
</feature>
<proteinExistence type="predicted"/>
<dbReference type="AlphaFoldDB" id="A0A5J4V5T1"/>